<dbReference type="AlphaFoldDB" id="A0A0F9MIG2"/>
<evidence type="ECO:0000313" key="1">
    <source>
        <dbReference type="EMBL" id="KKM68962.1"/>
    </source>
</evidence>
<name>A0A0F9MIG2_9ZZZZ</name>
<organism evidence="1">
    <name type="scientific">marine sediment metagenome</name>
    <dbReference type="NCBI Taxonomy" id="412755"/>
    <lineage>
        <taxon>unclassified sequences</taxon>
        <taxon>metagenomes</taxon>
        <taxon>ecological metagenomes</taxon>
    </lineage>
</organism>
<gene>
    <name evidence="1" type="ORF">LCGC14_1455660</name>
</gene>
<accession>A0A0F9MIG2</accession>
<reference evidence="1" key="1">
    <citation type="journal article" date="2015" name="Nature">
        <title>Complex archaea that bridge the gap between prokaryotes and eukaryotes.</title>
        <authorList>
            <person name="Spang A."/>
            <person name="Saw J.H."/>
            <person name="Jorgensen S.L."/>
            <person name="Zaremba-Niedzwiedzka K."/>
            <person name="Martijn J."/>
            <person name="Lind A.E."/>
            <person name="van Eijk R."/>
            <person name="Schleper C."/>
            <person name="Guy L."/>
            <person name="Ettema T.J."/>
        </authorList>
    </citation>
    <scope>NUCLEOTIDE SEQUENCE</scope>
</reference>
<comment type="caution">
    <text evidence="1">The sequence shown here is derived from an EMBL/GenBank/DDBJ whole genome shotgun (WGS) entry which is preliminary data.</text>
</comment>
<sequence>MNKEKEEELRAEVISDLSCIAENWDEGISQALMVGEFDYKYALTLTIDCLKYYVEAIIKLRCLINE</sequence>
<dbReference type="EMBL" id="LAZR01010074">
    <property type="protein sequence ID" value="KKM68962.1"/>
    <property type="molecule type" value="Genomic_DNA"/>
</dbReference>
<protein>
    <submittedName>
        <fullName evidence="1">Uncharacterized protein</fullName>
    </submittedName>
</protein>
<proteinExistence type="predicted"/>